<evidence type="ECO:0000313" key="6">
    <source>
        <dbReference type="Proteomes" id="UP000007151"/>
    </source>
</evidence>
<dbReference type="PRINTS" id="PR00947">
    <property type="entry name" value="CUTICLE"/>
</dbReference>
<dbReference type="GO" id="GO:0031012">
    <property type="term" value="C:extracellular matrix"/>
    <property type="evidence" value="ECO:0007669"/>
    <property type="project" value="TreeGrafter"/>
</dbReference>
<dbReference type="GO" id="GO:0042302">
    <property type="term" value="F:structural constituent of cuticle"/>
    <property type="evidence" value="ECO:0007669"/>
    <property type="project" value="UniProtKB-UniRule"/>
</dbReference>
<feature type="compositionally biased region" description="Basic and acidic residues" evidence="3">
    <location>
        <begin position="179"/>
        <end position="190"/>
    </location>
</feature>
<dbReference type="GO" id="GO:0005615">
    <property type="term" value="C:extracellular space"/>
    <property type="evidence" value="ECO:0007669"/>
    <property type="project" value="TreeGrafter"/>
</dbReference>
<evidence type="ECO:0000256" key="1">
    <source>
        <dbReference type="ARBA" id="ARBA00022460"/>
    </source>
</evidence>
<name>A0A212FKA8_DANPL</name>
<protein>
    <submittedName>
        <fullName evidence="5">Cuticular protein RR-2 motif 123</fullName>
    </submittedName>
</protein>
<sequence length="278" mass="31690">MLAKILVCAIAVAACCGQEHGYKYKPVQREHVKEYKYPSLHSSLGLVNHEPAPIHEEEAAVEPVEVYQSQDLKNPSVVNYRPVHHEPAISSQSVVHFQPSAQHESQSHEASGEYNEQPLAYKQYYQEQVKLQQGVKNNIQSLHYPVASHEIKSPHVPAHEQAHYIRVPAHHYHSSSQESENHGPIHQVESHSHDEPIDYYAYPKYQYEYKVEDPHTGDNKFQHEIRDGDSVKGVYSLHEADGSVRTVEYSSDKHHGFNAVVKHSSPGQHVHIKSHHEN</sequence>
<keyword evidence="2 4" id="KW-0732">Signal</keyword>
<dbReference type="EMBL" id="AGBW02008093">
    <property type="protein sequence ID" value="OWR54166.1"/>
    <property type="molecule type" value="Genomic_DNA"/>
</dbReference>
<evidence type="ECO:0000256" key="2">
    <source>
        <dbReference type="ARBA" id="ARBA00022729"/>
    </source>
</evidence>
<proteinExistence type="predicted"/>
<feature type="signal peptide" evidence="4">
    <location>
        <begin position="1"/>
        <end position="17"/>
    </location>
</feature>
<dbReference type="Pfam" id="PF00379">
    <property type="entry name" value="Chitin_bind_4"/>
    <property type="match status" value="1"/>
</dbReference>
<dbReference type="InterPro" id="IPR000618">
    <property type="entry name" value="Insect_cuticle"/>
</dbReference>
<dbReference type="PANTHER" id="PTHR12236">
    <property type="entry name" value="STRUCTURAL CONTITUENT OF CUTICLE"/>
    <property type="match status" value="1"/>
</dbReference>
<dbReference type="PROSITE" id="PS51155">
    <property type="entry name" value="CHIT_BIND_RR_2"/>
    <property type="match status" value="1"/>
</dbReference>
<accession>A0A212FKA8</accession>
<keyword evidence="1" id="KW-0193">Cuticle</keyword>
<dbReference type="Proteomes" id="UP000007151">
    <property type="component" value="Unassembled WGS sequence"/>
</dbReference>
<feature type="region of interest" description="Disordered" evidence="3">
    <location>
        <begin position="170"/>
        <end position="190"/>
    </location>
</feature>
<dbReference type="eggNOG" id="ENOG502TC0G">
    <property type="taxonomic scope" value="Eukaryota"/>
</dbReference>
<dbReference type="PANTHER" id="PTHR12236:SF95">
    <property type="entry name" value="CUTICULAR PROTEIN 76BD, ISOFORM C-RELATED"/>
    <property type="match status" value="1"/>
</dbReference>
<organism evidence="5 6">
    <name type="scientific">Danaus plexippus plexippus</name>
    <dbReference type="NCBI Taxonomy" id="278856"/>
    <lineage>
        <taxon>Eukaryota</taxon>
        <taxon>Metazoa</taxon>
        <taxon>Ecdysozoa</taxon>
        <taxon>Arthropoda</taxon>
        <taxon>Hexapoda</taxon>
        <taxon>Insecta</taxon>
        <taxon>Pterygota</taxon>
        <taxon>Neoptera</taxon>
        <taxon>Endopterygota</taxon>
        <taxon>Lepidoptera</taxon>
        <taxon>Glossata</taxon>
        <taxon>Ditrysia</taxon>
        <taxon>Papilionoidea</taxon>
        <taxon>Nymphalidae</taxon>
        <taxon>Danainae</taxon>
        <taxon>Danaini</taxon>
        <taxon>Danaina</taxon>
        <taxon>Danaus</taxon>
        <taxon>Danaus</taxon>
    </lineage>
</organism>
<gene>
    <name evidence="5" type="ORF">KGM_215882</name>
</gene>
<dbReference type="OrthoDB" id="8021718at2759"/>
<dbReference type="STRING" id="278856.A0A212FKA8"/>
<dbReference type="PROSITE" id="PS51257">
    <property type="entry name" value="PROKAR_LIPOPROTEIN"/>
    <property type="match status" value="1"/>
</dbReference>
<comment type="caution">
    <text evidence="5">The sequence shown here is derived from an EMBL/GenBank/DDBJ whole genome shotgun (WGS) entry which is preliminary data.</text>
</comment>
<dbReference type="AlphaFoldDB" id="A0A212FKA8"/>
<evidence type="ECO:0000256" key="3">
    <source>
        <dbReference type="SAM" id="MobiDB-lite"/>
    </source>
</evidence>
<keyword evidence="6" id="KW-1185">Reference proteome</keyword>
<dbReference type="KEGG" id="dpl:KGM_215882"/>
<evidence type="ECO:0000313" key="5">
    <source>
        <dbReference type="EMBL" id="OWR54166.1"/>
    </source>
</evidence>
<reference evidence="5 6" key="1">
    <citation type="journal article" date="2011" name="Cell">
        <title>The monarch butterfly genome yields insights into long-distance migration.</title>
        <authorList>
            <person name="Zhan S."/>
            <person name="Merlin C."/>
            <person name="Boore J.L."/>
            <person name="Reppert S.M."/>
        </authorList>
    </citation>
    <scope>NUCLEOTIDE SEQUENCE [LARGE SCALE GENOMIC DNA]</scope>
    <source>
        <strain evidence="5">F-2</strain>
    </source>
</reference>
<dbReference type="InterPro" id="IPR051217">
    <property type="entry name" value="Insect_Cuticle_Struc_Prot"/>
</dbReference>
<feature type="chain" id="PRO_5043724931" evidence="4">
    <location>
        <begin position="18"/>
        <end position="278"/>
    </location>
</feature>
<evidence type="ECO:0000256" key="4">
    <source>
        <dbReference type="SAM" id="SignalP"/>
    </source>
</evidence>